<proteinExistence type="inferred from homology"/>
<dbReference type="InterPro" id="IPR032519">
    <property type="entry name" value="YbgF_tri"/>
</dbReference>
<keyword evidence="1" id="KW-0131">Cell cycle</keyword>
<feature type="domain" description="YbgF trimerisation" evidence="3">
    <location>
        <begin position="65"/>
        <end position="117"/>
    </location>
</feature>
<dbReference type="eggNOG" id="COG1729">
    <property type="taxonomic scope" value="Bacteria"/>
</dbReference>
<evidence type="ECO:0000259" key="3">
    <source>
        <dbReference type="Pfam" id="PF16331"/>
    </source>
</evidence>
<name>A0A172WSY5_STUST</name>
<keyword evidence="1" id="KW-0132">Cell division</keyword>
<feature type="chain" id="PRO_5009986339" description="Cell division coordinator CpoB" evidence="1">
    <location>
        <begin position="22"/>
        <end position="275"/>
    </location>
</feature>
<keyword evidence="1" id="KW-0175">Coiled coil</keyword>
<dbReference type="SUPFAM" id="SSF48452">
    <property type="entry name" value="TPR-like"/>
    <property type="match status" value="1"/>
</dbReference>
<dbReference type="EMBL" id="CP015641">
    <property type="protein sequence ID" value="ANF26628.1"/>
    <property type="molecule type" value="Genomic_DNA"/>
</dbReference>
<accession>A0A172WSY5</accession>
<dbReference type="Pfam" id="PF13432">
    <property type="entry name" value="TPR_16"/>
    <property type="match status" value="1"/>
</dbReference>
<feature type="signal peptide" evidence="1">
    <location>
        <begin position="1"/>
        <end position="21"/>
    </location>
</feature>
<dbReference type="NCBIfam" id="TIGR02795">
    <property type="entry name" value="tol_pal_ybgF"/>
    <property type="match status" value="1"/>
</dbReference>
<dbReference type="Gene3D" id="1.25.40.10">
    <property type="entry name" value="Tetratricopeptide repeat domain"/>
    <property type="match status" value="1"/>
</dbReference>
<dbReference type="AlphaFoldDB" id="A0A172WSY5"/>
<feature type="coiled-coil region" evidence="1">
    <location>
        <begin position="70"/>
        <end position="97"/>
    </location>
</feature>
<dbReference type="Proteomes" id="UP000077787">
    <property type="component" value="Chromosome"/>
</dbReference>
<dbReference type="HAMAP" id="MF_02066">
    <property type="entry name" value="CpoB"/>
    <property type="match status" value="1"/>
</dbReference>
<gene>
    <name evidence="1" type="primary">cpoB</name>
    <name evidence="4" type="ORF">PS273GM_16430</name>
</gene>
<feature type="compositionally biased region" description="Low complexity" evidence="2">
    <location>
        <begin position="110"/>
        <end position="151"/>
    </location>
</feature>
<dbReference type="InterPro" id="IPR034706">
    <property type="entry name" value="CpoB"/>
</dbReference>
<dbReference type="InterPro" id="IPR011990">
    <property type="entry name" value="TPR-like_helical_dom_sf"/>
</dbReference>
<dbReference type="InterPro" id="IPR019734">
    <property type="entry name" value="TPR_rpt"/>
</dbReference>
<dbReference type="GO" id="GO:0030288">
    <property type="term" value="C:outer membrane-bounded periplasmic space"/>
    <property type="evidence" value="ECO:0007669"/>
    <property type="project" value="UniProtKB-UniRule"/>
</dbReference>
<dbReference type="RefSeq" id="WP_064481967.1">
    <property type="nucleotide sequence ID" value="NZ_CP015641.1"/>
</dbReference>
<comment type="function">
    <text evidence="1">Mediates coordination of peptidoglycan synthesis and outer membrane constriction during cell division.</text>
</comment>
<organism evidence="4 5">
    <name type="scientific">Stutzerimonas stutzeri</name>
    <name type="common">Pseudomonas stutzeri</name>
    <dbReference type="NCBI Taxonomy" id="316"/>
    <lineage>
        <taxon>Bacteria</taxon>
        <taxon>Pseudomonadati</taxon>
        <taxon>Pseudomonadota</taxon>
        <taxon>Gammaproteobacteria</taxon>
        <taxon>Pseudomonadales</taxon>
        <taxon>Pseudomonadaceae</taxon>
        <taxon>Stutzerimonas</taxon>
    </lineage>
</organism>
<dbReference type="InterPro" id="IPR014162">
    <property type="entry name" value="CpoB_C"/>
</dbReference>
<dbReference type="Gene3D" id="1.20.5.110">
    <property type="match status" value="1"/>
</dbReference>
<keyword evidence="1" id="KW-0732">Signal</keyword>
<dbReference type="GO" id="GO:0043093">
    <property type="term" value="P:FtsZ-dependent cytokinesis"/>
    <property type="evidence" value="ECO:0007669"/>
    <property type="project" value="UniProtKB-UniRule"/>
</dbReference>
<evidence type="ECO:0000256" key="1">
    <source>
        <dbReference type="HAMAP-Rule" id="MF_02066"/>
    </source>
</evidence>
<evidence type="ECO:0000313" key="4">
    <source>
        <dbReference type="EMBL" id="ANF26628.1"/>
    </source>
</evidence>
<dbReference type="Pfam" id="PF16331">
    <property type="entry name" value="TolA_bind_tri"/>
    <property type="match status" value="1"/>
</dbReference>
<comment type="subcellular location">
    <subcellularLocation>
        <location evidence="1">Periplasm</location>
    </subcellularLocation>
</comment>
<evidence type="ECO:0000313" key="5">
    <source>
        <dbReference type="Proteomes" id="UP000077787"/>
    </source>
</evidence>
<feature type="region of interest" description="Disordered" evidence="2">
    <location>
        <begin position="109"/>
        <end position="154"/>
    </location>
</feature>
<dbReference type="GO" id="GO:0070206">
    <property type="term" value="P:protein trimerization"/>
    <property type="evidence" value="ECO:0007669"/>
    <property type="project" value="InterPro"/>
</dbReference>
<evidence type="ECO:0000256" key="2">
    <source>
        <dbReference type="SAM" id="MobiDB-lite"/>
    </source>
</evidence>
<comment type="similarity">
    <text evidence="1">Belongs to the CpoB family.</text>
</comment>
<sequence precursor="true">MLKHRYALTLFALGLPLFAAAQVPVVDYDSQNQSGAAGSGYSTGADTGGAYVGGGASAPSSAQGMLFVQLQQMQEEIAQLRGMLEVQQNEIQRLKQEGLERYQDLDRRLSAASSGGSTSQNSSTAGAIDASGAAQAPTGTSTAQTASSQSADPEKEKLYYDAAFDLIKAKDFDKASQAFAAFLRKYPSSPYAGNAQYWLGEVNLAKGDLQGAGQAFANVSQAYPQHNKVPDSLYKLADVELRMGNRDKANGILRQVIADYPNSSAAQLAQRQLNR</sequence>
<dbReference type="OrthoDB" id="9768142at2"/>
<protein>
    <recommendedName>
        <fullName evidence="1">Cell division coordinator CpoB</fullName>
    </recommendedName>
</protein>
<reference evidence="4 5" key="1">
    <citation type="submission" date="2016-05" db="EMBL/GenBank/DDBJ databases">
        <title>Genome sequence of Pseudomonas stutzeri 273 and identification of the exopolysaccharide biosynthesis locus.</title>
        <authorList>
            <person name="Wu S."/>
            <person name="Sun C."/>
        </authorList>
    </citation>
    <scope>NUCLEOTIDE SEQUENCE [LARGE SCALE GENOMIC DNA]</scope>
    <source>
        <strain evidence="4 5">273</strain>
    </source>
</reference>
<dbReference type="Pfam" id="PF13174">
    <property type="entry name" value="TPR_6"/>
    <property type="match status" value="1"/>
</dbReference>
<keyword evidence="1" id="KW-0574">Periplasm</keyword>